<organism evidence="1 2">
    <name type="scientific">Pseudomonas caspiana</name>
    <dbReference type="NCBI Taxonomy" id="1451454"/>
    <lineage>
        <taxon>Bacteria</taxon>
        <taxon>Pseudomonadati</taxon>
        <taxon>Pseudomonadota</taxon>
        <taxon>Gammaproteobacteria</taxon>
        <taxon>Pseudomonadales</taxon>
        <taxon>Pseudomonadaceae</taxon>
        <taxon>Pseudomonas</taxon>
    </lineage>
</organism>
<proteinExistence type="predicted"/>
<gene>
    <name evidence="1" type="ORF">AUC60_25150</name>
</gene>
<protein>
    <recommendedName>
        <fullName evidence="3">DUF3077 domain-containing protein</fullName>
    </recommendedName>
</protein>
<accession>A0A1Y3NTY1</accession>
<comment type="caution">
    <text evidence="1">The sequence shown here is derived from an EMBL/GenBank/DDBJ whole genome shotgun (WGS) entry which is preliminary data.</text>
</comment>
<sequence length="94" mass="9940">MTTKTAAVTTSAQFGTTRSGTPLFSVQPGIPFREALEQIALNLDSASTLCNETVDANIQTCRSINQALAHLIDASRGLMNATLDGLARPATFNE</sequence>
<name>A0A1Y3NTY1_9PSED</name>
<keyword evidence="2" id="KW-1185">Reference proteome</keyword>
<dbReference type="AlphaFoldDB" id="A0A1Y3NTY1"/>
<evidence type="ECO:0000313" key="2">
    <source>
        <dbReference type="Proteomes" id="UP000195440"/>
    </source>
</evidence>
<dbReference type="RefSeq" id="WP_087274065.1">
    <property type="nucleotide sequence ID" value="NZ_JBJGBV010000005.1"/>
</dbReference>
<dbReference type="EMBL" id="LOHF01000034">
    <property type="protein sequence ID" value="OUM71078.1"/>
    <property type="molecule type" value="Genomic_DNA"/>
</dbReference>
<reference evidence="1 2" key="1">
    <citation type="journal article" date="2017" name="Syst. Appl. Microbiol.">
        <title>Pseudomonas caspiana sp. nov., a citrus pathogen in the Pseudomonas syringae phylogenetic group.</title>
        <authorList>
            <person name="Busquets A."/>
            <person name="Gomila M."/>
            <person name="Beiki F."/>
            <person name="Mulet M."/>
            <person name="Rahimian H."/>
            <person name="Garcia-Valdes E."/>
            <person name="Lalucat J."/>
        </authorList>
    </citation>
    <scope>NUCLEOTIDE SEQUENCE [LARGE SCALE GENOMIC DNA]</scope>
    <source>
        <strain evidence="1 2">FBF102</strain>
    </source>
</reference>
<dbReference type="OrthoDB" id="6946132at2"/>
<dbReference type="Proteomes" id="UP000195440">
    <property type="component" value="Unassembled WGS sequence"/>
</dbReference>
<evidence type="ECO:0008006" key="3">
    <source>
        <dbReference type="Google" id="ProtNLM"/>
    </source>
</evidence>
<evidence type="ECO:0000313" key="1">
    <source>
        <dbReference type="EMBL" id="OUM71078.1"/>
    </source>
</evidence>